<dbReference type="Gramene" id="AET3Gv20341300.50">
    <property type="protein sequence ID" value="AET3Gv20341300.50"/>
    <property type="gene ID" value="AET3Gv20341300"/>
</dbReference>
<name>A0A453EHC8_AEGTS</name>
<reference evidence="2" key="2">
    <citation type="journal article" date="2017" name="Nat. Plants">
        <title>The Aegilops tauschii genome reveals multiple impacts of transposons.</title>
        <authorList>
            <person name="Zhao G."/>
            <person name="Zou C."/>
            <person name="Li K."/>
            <person name="Wang K."/>
            <person name="Li T."/>
            <person name="Gao L."/>
            <person name="Zhang X."/>
            <person name="Wang H."/>
            <person name="Yang Z."/>
            <person name="Liu X."/>
            <person name="Jiang W."/>
            <person name="Mao L."/>
            <person name="Kong X."/>
            <person name="Jiao Y."/>
            <person name="Jia J."/>
        </authorList>
    </citation>
    <scope>NUCLEOTIDE SEQUENCE [LARGE SCALE GENOMIC DNA]</scope>
    <source>
        <strain evidence="2">cv. AL8/78</strain>
    </source>
</reference>
<organism evidence="1 2">
    <name type="scientific">Aegilops tauschii subsp. strangulata</name>
    <name type="common">Goatgrass</name>
    <dbReference type="NCBI Taxonomy" id="200361"/>
    <lineage>
        <taxon>Eukaryota</taxon>
        <taxon>Viridiplantae</taxon>
        <taxon>Streptophyta</taxon>
        <taxon>Embryophyta</taxon>
        <taxon>Tracheophyta</taxon>
        <taxon>Spermatophyta</taxon>
        <taxon>Magnoliopsida</taxon>
        <taxon>Liliopsida</taxon>
        <taxon>Poales</taxon>
        <taxon>Poaceae</taxon>
        <taxon>BOP clade</taxon>
        <taxon>Pooideae</taxon>
        <taxon>Triticodae</taxon>
        <taxon>Triticeae</taxon>
        <taxon>Triticinae</taxon>
        <taxon>Aegilops</taxon>
    </lineage>
</organism>
<dbReference type="Proteomes" id="UP000015105">
    <property type="component" value="Chromosome 3D"/>
</dbReference>
<evidence type="ECO:0000313" key="2">
    <source>
        <dbReference type="Proteomes" id="UP000015105"/>
    </source>
</evidence>
<reference evidence="1" key="4">
    <citation type="submission" date="2019-03" db="UniProtKB">
        <authorList>
            <consortium name="EnsemblPlants"/>
        </authorList>
    </citation>
    <scope>IDENTIFICATION</scope>
</reference>
<proteinExistence type="predicted"/>
<reference evidence="1" key="3">
    <citation type="journal article" date="2017" name="Nature">
        <title>Genome sequence of the progenitor of the wheat D genome Aegilops tauschii.</title>
        <authorList>
            <person name="Luo M.C."/>
            <person name="Gu Y.Q."/>
            <person name="Puiu D."/>
            <person name="Wang H."/>
            <person name="Twardziok S.O."/>
            <person name="Deal K.R."/>
            <person name="Huo N."/>
            <person name="Zhu T."/>
            <person name="Wang L."/>
            <person name="Wang Y."/>
            <person name="McGuire P.E."/>
            <person name="Liu S."/>
            <person name="Long H."/>
            <person name="Ramasamy R.K."/>
            <person name="Rodriguez J.C."/>
            <person name="Van S.L."/>
            <person name="Yuan L."/>
            <person name="Wang Z."/>
            <person name="Xia Z."/>
            <person name="Xiao L."/>
            <person name="Anderson O.D."/>
            <person name="Ouyang S."/>
            <person name="Liang Y."/>
            <person name="Zimin A.V."/>
            <person name="Pertea G."/>
            <person name="Qi P."/>
            <person name="Bennetzen J.L."/>
            <person name="Dai X."/>
            <person name="Dawson M.W."/>
            <person name="Muller H.G."/>
            <person name="Kugler K."/>
            <person name="Rivarola-Duarte L."/>
            <person name="Spannagl M."/>
            <person name="Mayer K.F.X."/>
            <person name="Lu F.H."/>
            <person name="Bevan M.W."/>
            <person name="Leroy P."/>
            <person name="Li P."/>
            <person name="You F.M."/>
            <person name="Sun Q."/>
            <person name="Liu Z."/>
            <person name="Lyons E."/>
            <person name="Wicker T."/>
            <person name="Salzberg S.L."/>
            <person name="Devos K.M."/>
            <person name="Dvorak J."/>
        </authorList>
    </citation>
    <scope>NUCLEOTIDE SEQUENCE [LARGE SCALE GENOMIC DNA]</scope>
    <source>
        <strain evidence="1">cv. AL8/78</strain>
    </source>
</reference>
<evidence type="ECO:0000313" key="1">
    <source>
        <dbReference type="EnsemblPlants" id="AET3Gv20341300.50"/>
    </source>
</evidence>
<reference evidence="2" key="1">
    <citation type="journal article" date="2014" name="Science">
        <title>Ancient hybridizations among the ancestral genomes of bread wheat.</title>
        <authorList>
            <consortium name="International Wheat Genome Sequencing Consortium,"/>
            <person name="Marcussen T."/>
            <person name="Sandve S.R."/>
            <person name="Heier L."/>
            <person name="Spannagl M."/>
            <person name="Pfeifer M."/>
            <person name="Jakobsen K.S."/>
            <person name="Wulff B.B."/>
            <person name="Steuernagel B."/>
            <person name="Mayer K.F."/>
            <person name="Olsen O.A."/>
        </authorList>
    </citation>
    <scope>NUCLEOTIDE SEQUENCE [LARGE SCALE GENOMIC DNA]</scope>
    <source>
        <strain evidence="2">cv. AL8/78</strain>
    </source>
</reference>
<reference evidence="1" key="5">
    <citation type="journal article" date="2021" name="G3 (Bethesda)">
        <title>Aegilops tauschii genome assembly Aet v5.0 features greater sequence contiguity and improved annotation.</title>
        <authorList>
            <person name="Wang L."/>
            <person name="Zhu T."/>
            <person name="Rodriguez J.C."/>
            <person name="Deal K.R."/>
            <person name="Dubcovsky J."/>
            <person name="McGuire P.E."/>
            <person name="Lux T."/>
            <person name="Spannagl M."/>
            <person name="Mayer K.F.X."/>
            <person name="Baldrich P."/>
            <person name="Meyers B.C."/>
            <person name="Huo N."/>
            <person name="Gu Y.Q."/>
            <person name="Zhou H."/>
            <person name="Devos K.M."/>
            <person name="Bennetzen J.L."/>
            <person name="Unver T."/>
            <person name="Budak H."/>
            <person name="Gulick P.J."/>
            <person name="Galiba G."/>
            <person name="Kalapos B."/>
            <person name="Nelson D.R."/>
            <person name="Li P."/>
            <person name="You F.M."/>
            <person name="Luo M.C."/>
            <person name="Dvorak J."/>
        </authorList>
    </citation>
    <scope>NUCLEOTIDE SEQUENCE [LARGE SCALE GENOMIC DNA]</scope>
    <source>
        <strain evidence="1">cv. AL8/78</strain>
    </source>
</reference>
<keyword evidence="2" id="KW-1185">Reference proteome</keyword>
<accession>A0A453EHC8</accession>
<sequence>MNNMSTIKRIDHVPDGFHEVAPDVTERYRVRANEELRAWWAAAMALASWVYSDCRRQFSQTMA</sequence>
<dbReference type="EnsemblPlants" id="AET3Gv20341300.50">
    <property type="protein sequence ID" value="AET3Gv20341300.50"/>
    <property type="gene ID" value="AET3Gv20341300"/>
</dbReference>
<protein>
    <submittedName>
        <fullName evidence="1">Uncharacterized protein</fullName>
    </submittedName>
</protein>
<dbReference type="AlphaFoldDB" id="A0A453EHC8"/>